<dbReference type="KEGG" id="csg:Cylst_1888"/>
<dbReference type="AlphaFoldDB" id="K9WXB7"/>
<accession>K9WXB7</accession>
<proteinExistence type="predicted"/>
<gene>
    <name evidence="1" type="ORF">Cylst_1888</name>
</gene>
<evidence type="ECO:0000313" key="1">
    <source>
        <dbReference type="EMBL" id="AFZ24137.1"/>
    </source>
</evidence>
<protein>
    <submittedName>
        <fullName evidence="1">Uncharacterized protein</fullName>
    </submittedName>
</protein>
<dbReference type="EMBL" id="CP003642">
    <property type="protein sequence ID" value="AFZ24137.1"/>
    <property type="molecule type" value="Genomic_DNA"/>
</dbReference>
<evidence type="ECO:0000313" key="2">
    <source>
        <dbReference type="Proteomes" id="UP000010475"/>
    </source>
</evidence>
<dbReference type="HOGENOM" id="CLU_2698487_0_0_3"/>
<reference evidence="1 2" key="1">
    <citation type="submission" date="2012-06" db="EMBL/GenBank/DDBJ databases">
        <title>Finished chromosome of genome of Cylindrospermum stagnale PCC 7417.</title>
        <authorList>
            <consortium name="US DOE Joint Genome Institute"/>
            <person name="Gugger M."/>
            <person name="Coursin T."/>
            <person name="Rippka R."/>
            <person name="Tandeau De Marsac N."/>
            <person name="Huntemann M."/>
            <person name="Wei C.-L."/>
            <person name="Han J."/>
            <person name="Detter J.C."/>
            <person name="Han C."/>
            <person name="Tapia R."/>
            <person name="Chen A."/>
            <person name="Kyrpides N."/>
            <person name="Mavromatis K."/>
            <person name="Markowitz V."/>
            <person name="Szeto E."/>
            <person name="Ivanova N."/>
            <person name="Pagani I."/>
            <person name="Pati A."/>
            <person name="Goodwin L."/>
            <person name="Nordberg H.P."/>
            <person name="Cantor M.N."/>
            <person name="Hua S.X."/>
            <person name="Woyke T."/>
            <person name="Kerfeld C.A."/>
        </authorList>
    </citation>
    <scope>NUCLEOTIDE SEQUENCE [LARGE SCALE GENOMIC DNA]</scope>
    <source>
        <strain evidence="1 2">PCC 7417</strain>
    </source>
</reference>
<organism evidence="1 2">
    <name type="scientific">Cylindrospermum stagnale PCC 7417</name>
    <dbReference type="NCBI Taxonomy" id="56107"/>
    <lineage>
        <taxon>Bacteria</taxon>
        <taxon>Bacillati</taxon>
        <taxon>Cyanobacteriota</taxon>
        <taxon>Cyanophyceae</taxon>
        <taxon>Nostocales</taxon>
        <taxon>Nostocaceae</taxon>
        <taxon>Cylindrospermum</taxon>
    </lineage>
</organism>
<dbReference type="RefSeq" id="WP_015207393.1">
    <property type="nucleotide sequence ID" value="NC_019757.1"/>
</dbReference>
<sequence length="73" mass="7970">MKSKAVLPFAKASDFKPIFLMNCYYIGLANTCHDPAIAIVDSTGNVLFAEALERQGKRISNPIDTVVLAFSVH</sequence>
<name>K9WXB7_9NOST</name>
<dbReference type="Proteomes" id="UP000010475">
    <property type="component" value="Chromosome"/>
</dbReference>
<keyword evidence="2" id="KW-1185">Reference proteome</keyword>